<comment type="caution">
    <text evidence="3">The sequence shown here is derived from an EMBL/GenBank/DDBJ whole genome shotgun (WGS) entry which is preliminary data.</text>
</comment>
<keyword evidence="1" id="KW-0479">Metal-binding</keyword>
<dbReference type="SUPFAM" id="SSF53800">
    <property type="entry name" value="Chelatase"/>
    <property type="match status" value="2"/>
</dbReference>
<dbReference type="AlphaFoldDB" id="A0A545TMR3"/>
<gene>
    <name evidence="3" type="ORF">FKG95_18330</name>
</gene>
<dbReference type="InterPro" id="IPR050963">
    <property type="entry name" value="Sirohydro_Cobaltochel/CbiX"/>
</dbReference>
<dbReference type="Proteomes" id="UP000315252">
    <property type="component" value="Unassembled WGS sequence"/>
</dbReference>
<accession>A0A545TMR3</accession>
<proteinExistence type="predicted"/>
<dbReference type="CDD" id="cd03416">
    <property type="entry name" value="CbiX_SirB_N"/>
    <property type="match status" value="1"/>
</dbReference>
<sequence length="253" mass="26842">MFGTRSPFPTAHHTERPAVLIVAHGSPSAPEVPEAAIKALAKETARWLPGWNLDGATLAAESALETALNRMSRRHLLIYPFFMSDGWFVRTELPRRLRAGGQRSFEVLTPFGHNCGIPALCEAAIKTAAKSAGDLAADTNVLLAAHGSRSVPQQRRLIERTAGILAASNSFRGVHVGFLEELPSVGEAARLAGAGVCLPLFVGRAGHVEIDLPRALAAASWSGTLLDPLGTWPEIPDLIATSLLQSRPVALSG</sequence>
<name>A0A545TMR3_9PROT</name>
<evidence type="ECO:0000313" key="4">
    <source>
        <dbReference type="Proteomes" id="UP000315252"/>
    </source>
</evidence>
<dbReference type="OrthoDB" id="7346027at2"/>
<protein>
    <submittedName>
        <fullName evidence="3">Cobalamin biosynthesis protein CbiX</fullName>
    </submittedName>
</protein>
<dbReference type="InterPro" id="IPR002762">
    <property type="entry name" value="CbiX-like"/>
</dbReference>
<reference evidence="3 4" key="1">
    <citation type="submission" date="2019-06" db="EMBL/GenBank/DDBJ databases">
        <title>Whole genome sequence for Rhodospirillaceae sp. R148.</title>
        <authorList>
            <person name="Wang G."/>
        </authorList>
    </citation>
    <scope>NUCLEOTIDE SEQUENCE [LARGE SCALE GENOMIC DNA]</scope>
    <source>
        <strain evidence="3 4">R148</strain>
    </source>
</reference>
<dbReference type="PANTHER" id="PTHR33542:SF3">
    <property type="entry name" value="SIROHYDROCHLORIN FERROCHELATASE, CHLOROPLASTIC"/>
    <property type="match status" value="1"/>
</dbReference>
<dbReference type="GO" id="GO:0016829">
    <property type="term" value="F:lyase activity"/>
    <property type="evidence" value="ECO:0007669"/>
    <property type="project" value="UniProtKB-KW"/>
</dbReference>
<evidence type="ECO:0000256" key="2">
    <source>
        <dbReference type="ARBA" id="ARBA00023239"/>
    </source>
</evidence>
<organism evidence="3 4">
    <name type="scientific">Denitrobaculum tricleocarpae</name>
    <dbReference type="NCBI Taxonomy" id="2591009"/>
    <lineage>
        <taxon>Bacteria</taxon>
        <taxon>Pseudomonadati</taxon>
        <taxon>Pseudomonadota</taxon>
        <taxon>Alphaproteobacteria</taxon>
        <taxon>Rhodospirillales</taxon>
        <taxon>Rhodospirillaceae</taxon>
        <taxon>Denitrobaculum</taxon>
    </lineage>
</organism>
<keyword evidence="4" id="KW-1185">Reference proteome</keyword>
<evidence type="ECO:0000256" key="1">
    <source>
        <dbReference type="ARBA" id="ARBA00022723"/>
    </source>
</evidence>
<dbReference type="GO" id="GO:0046872">
    <property type="term" value="F:metal ion binding"/>
    <property type="evidence" value="ECO:0007669"/>
    <property type="project" value="UniProtKB-KW"/>
</dbReference>
<dbReference type="Pfam" id="PF01903">
    <property type="entry name" value="CbiX"/>
    <property type="match status" value="1"/>
</dbReference>
<dbReference type="PANTHER" id="PTHR33542">
    <property type="entry name" value="SIROHYDROCHLORIN FERROCHELATASE, CHLOROPLASTIC"/>
    <property type="match status" value="1"/>
</dbReference>
<dbReference type="EMBL" id="VHSH01000006">
    <property type="protein sequence ID" value="TQV78520.1"/>
    <property type="molecule type" value="Genomic_DNA"/>
</dbReference>
<dbReference type="Gene3D" id="3.40.50.1400">
    <property type="match status" value="2"/>
</dbReference>
<keyword evidence="2" id="KW-0456">Lyase</keyword>
<evidence type="ECO:0000313" key="3">
    <source>
        <dbReference type="EMBL" id="TQV78520.1"/>
    </source>
</evidence>
<dbReference type="RefSeq" id="WP_142897853.1">
    <property type="nucleotide sequence ID" value="NZ_ML660057.1"/>
</dbReference>